<dbReference type="InterPro" id="IPR051257">
    <property type="entry name" value="Diverse_CBS-Domain"/>
</dbReference>
<dbReference type="AlphaFoldDB" id="A0A345DA06"/>
<dbReference type="PANTHER" id="PTHR43080">
    <property type="entry name" value="CBS DOMAIN-CONTAINING PROTEIN CBSX3, MITOCHONDRIAL"/>
    <property type="match status" value="1"/>
</dbReference>
<proteinExistence type="predicted"/>
<dbReference type="Gene3D" id="3.10.580.10">
    <property type="entry name" value="CBS-domain"/>
    <property type="match status" value="1"/>
</dbReference>
<dbReference type="CDD" id="cd04640">
    <property type="entry name" value="CBS_pair_proteobact"/>
    <property type="match status" value="1"/>
</dbReference>
<dbReference type="SMART" id="SM00116">
    <property type="entry name" value="CBS"/>
    <property type="match status" value="1"/>
</dbReference>
<dbReference type="RefSeq" id="WP_114562418.1">
    <property type="nucleotide sequence ID" value="NZ_CP031124.1"/>
</dbReference>
<evidence type="ECO:0000259" key="3">
    <source>
        <dbReference type="PROSITE" id="PS51371"/>
    </source>
</evidence>
<dbReference type="Pfam" id="PF00571">
    <property type="entry name" value="CBS"/>
    <property type="match status" value="1"/>
</dbReference>
<evidence type="ECO:0000313" key="4">
    <source>
        <dbReference type="EMBL" id="AXF85194.1"/>
    </source>
</evidence>
<keyword evidence="5" id="KW-1185">Reference proteome</keyword>
<gene>
    <name evidence="4" type="ORF">DTO96_100920</name>
</gene>
<dbReference type="PANTHER" id="PTHR43080:SF2">
    <property type="entry name" value="CBS DOMAIN-CONTAINING PROTEIN"/>
    <property type="match status" value="1"/>
</dbReference>
<sequence length="196" mass="21574">MSIDHYPALTEINLKGVAVYAQPPKRAHSEVSLTSSATEVMTDFHHHPAITIQSDISIDDANAKMISFGIRSLLVTNNSGQIIGIMTATDILGEKPMKVLQQRGGRHQDITVYDVMTASDRLFFVHYDDLKNAKVGHVLQTLKQSGRQHTLVLEEDDAGNEIVRGIVSAAQIARQLGLSHHADVARTFMDVEHALK</sequence>
<protein>
    <recommendedName>
        <fullName evidence="3">CBS domain-containing protein</fullName>
    </recommendedName>
</protein>
<evidence type="ECO:0000256" key="2">
    <source>
        <dbReference type="PROSITE-ProRule" id="PRU00703"/>
    </source>
</evidence>
<reference evidence="5" key="1">
    <citation type="submission" date="2018-07" db="EMBL/GenBank/DDBJ databases">
        <authorList>
            <person name="Kim H."/>
        </authorList>
    </citation>
    <scope>NUCLEOTIDE SEQUENCE [LARGE SCALE GENOMIC DNA]</scope>
    <source>
        <strain evidence="5">F02</strain>
    </source>
</reference>
<accession>A0A345DA06</accession>
<dbReference type="Proteomes" id="UP000252182">
    <property type="component" value="Chromosome"/>
</dbReference>
<keyword evidence="1 2" id="KW-0129">CBS domain</keyword>
<name>A0A345DA06_9BURK</name>
<evidence type="ECO:0000313" key="5">
    <source>
        <dbReference type="Proteomes" id="UP000252182"/>
    </source>
</evidence>
<dbReference type="KEGG" id="hyf:DTO96_100920"/>
<feature type="domain" description="CBS" evidence="3">
    <location>
        <begin position="41"/>
        <end position="110"/>
    </location>
</feature>
<dbReference type="OrthoDB" id="5295117at2"/>
<dbReference type="EMBL" id="CP031124">
    <property type="protein sequence ID" value="AXF85194.1"/>
    <property type="molecule type" value="Genomic_DNA"/>
</dbReference>
<dbReference type="InterPro" id="IPR046342">
    <property type="entry name" value="CBS_dom_sf"/>
</dbReference>
<dbReference type="InterPro" id="IPR000644">
    <property type="entry name" value="CBS_dom"/>
</dbReference>
<organism evidence="4 5">
    <name type="scientific">Ephemeroptericola cinctiostellae</name>
    <dbReference type="NCBI Taxonomy" id="2268024"/>
    <lineage>
        <taxon>Bacteria</taxon>
        <taxon>Pseudomonadati</taxon>
        <taxon>Pseudomonadota</taxon>
        <taxon>Betaproteobacteria</taxon>
        <taxon>Burkholderiales</taxon>
        <taxon>Burkholderiaceae</taxon>
        <taxon>Ephemeroptericola</taxon>
    </lineage>
</organism>
<dbReference type="PROSITE" id="PS51371">
    <property type="entry name" value="CBS"/>
    <property type="match status" value="1"/>
</dbReference>
<evidence type="ECO:0000256" key="1">
    <source>
        <dbReference type="ARBA" id="ARBA00023122"/>
    </source>
</evidence>
<dbReference type="SUPFAM" id="SSF54631">
    <property type="entry name" value="CBS-domain pair"/>
    <property type="match status" value="1"/>
</dbReference>